<evidence type="ECO:0000256" key="1">
    <source>
        <dbReference type="SAM" id="Phobius"/>
    </source>
</evidence>
<name>A0A941DDI4_9MICO</name>
<protein>
    <submittedName>
        <fullName evidence="2">Uncharacterized protein</fullName>
    </submittedName>
</protein>
<keyword evidence="1" id="KW-0472">Membrane</keyword>
<keyword evidence="1" id="KW-0812">Transmembrane</keyword>
<feature type="transmembrane region" description="Helical" evidence="1">
    <location>
        <begin position="95"/>
        <end position="112"/>
    </location>
</feature>
<dbReference type="EMBL" id="JAGSNF010000020">
    <property type="protein sequence ID" value="MBR7744342.1"/>
    <property type="molecule type" value="Genomic_DNA"/>
</dbReference>
<dbReference type="Proteomes" id="UP000677016">
    <property type="component" value="Unassembled WGS sequence"/>
</dbReference>
<evidence type="ECO:0000313" key="2">
    <source>
        <dbReference type="EMBL" id="MBR7744342.1"/>
    </source>
</evidence>
<reference evidence="2" key="1">
    <citation type="submission" date="2021-04" db="EMBL/GenBank/DDBJ databases">
        <title>Phycicoccus avicenniae sp. nov., a novel endophytic actinomycetes isolated from branch of Avicennia mariana.</title>
        <authorList>
            <person name="Tuo L."/>
        </authorList>
    </citation>
    <scope>NUCLEOTIDE SEQUENCE</scope>
    <source>
        <strain evidence="2">BSK3Z-2</strain>
    </source>
</reference>
<comment type="caution">
    <text evidence="2">The sequence shown here is derived from an EMBL/GenBank/DDBJ whole genome shotgun (WGS) entry which is preliminary data.</text>
</comment>
<feature type="transmembrane region" description="Helical" evidence="1">
    <location>
        <begin position="33"/>
        <end position="53"/>
    </location>
</feature>
<proteinExistence type="predicted"/>
<evidence type="ECO:0000313" key="3">
    <source>
        <dbReference type="Proteomes" id="UP000677016"/>
    </source>
</evidence>
<dbReference type="AlphaFoldDB" id="A0A941DDI4"/>
<gene>
    <name evidence="2" type="ORF">KC207_13690</name>
</gene>
<keyword evidence="1" id="KW-1133">Transmembrane helix</keyword>
<feature type="transmembrane region" description="Helical" evidence="1">
    <location>
        <begin position="65"/>
        <end position="83"/>
    </location>
</feature>
<accession>A0A941DDI4</accession>
<organism evidence="2 3">
    <name type="scientific">Phycicoccus avicenniae</name>
    <dbReference type="NCBI Taxonomy" id="2828860"/>
    <lineage>
        <taxon>Bacteria</taxon>
        <taxon>Bacillati</taxon>
        <taxon>Actinomycetota</taxon>
        <taxon>Actinomycetes</taxon>
        <taxon>Micrococcales</taxon>
        <taxon>Intrasporangiaceae</taxon>
        <taxon>Phycicoccus</taxon>
    </lineage>
</organism>
<sequence length="114" mass="11792">MAALSVLQVLVAAGRPFGRLVWGGRHEVLPRRLRVGSAVSVVLYAAFSWLVLARSGVLPGGDAPGVGVGTWVLVAYLVLGVAVNGVSRSRPERLVRTPVVAVLAGCALVVALEV</sequence>
<keyword evidence="3" id="KW-1185">Reference proteome</keyword>